<protein>
    <submittedName>
        <fullName evidence="1">Uncharacterized protein</fullName>
    </submittedName>
</protein>
<gene>
    <name evidence="1" type="ORF">LCGC14_2534360</name>
</gene>
<organism evidence="1">
    <name type="scientific">marine sediment metagenome</name>
    <dbReference type="NCBI Taxonomy" id="412755"/>
    <lineage>
        <taxon>unclassified sequences</taxon>
        <taxon>metagenomes</taxon>
        <taxon>ecological metagenomes</taxon>
    </lineage>
</organism>
<accession>A0A0F9ASJ7</accession>
<reference evidence="1" key="1">
    <citation type="journal article" date="2015" name="Nature">
        <title>Complex archaea that bridge the gap between prokaryotes and eukaryotes.</title>
        <authorList>
            <person name="Spang A."/>
            <person name="Saw J.H."/>
            <person name="Jorgensen S.L."/>
            <person name="Zaremba-Niedzwiedzka K."/>
            <person name="Martijn J."/>
            <person name="Lind A.E."/>
            <person name="van Eijk R."/>
            <person name="Schleper C."/>
            <person name="Guy L."/>
            <person name="Ettema T.J."/>
        </authorList>
    </citation>
    <scope>NUCLEOTIDE SEQUENCE</scope>
</reference>
<comment type="caution">
    <text evidence="1">The sequence shown here is derived from an EMBL/GenBank/DDBJ whole genome shotgun (WGS) entry which is preliminary data.</text>
</comment>
<evidence type="ECO:0000313" key="1">
    <source>
        <dbReference type="EMBL" id="KKL12579.1"/>
    </source>
</evidence>
<dbReference type="EMBL" id="LAZR01041199">
    <property type="protein sequence ID" value="KKL12579.1"/>
    <property type="molecule type" value="Genomic_DNA"/>
</dbReference>
<name>A0A0F9ASJ7_9ZZZZ</name>
<sequence>MASYYDPTSKQKKSMNDLLFSLDYALHALKKTEGKELDLSDTIQLLQCIHEMSTDSNLDAISDLAYQVSTYLMEITRVNIPYDQRIVAHLFVTRSLIREAYEKLLKGGMPYNSTRASALIGSFHRCIRDMAQEHGRPKPFNGMPPYMNA</sequence>
<proteinExistence type="predicted"/>
<dbReference type="AlphaFoldDB" id="A0A0F9ASJ7"/>